<proteinExistence type="inferred from homology"/>
<reference evidence="9 10" key="1">
    <citation type="submission" date="2018-11" db="EMBL/GenBank/DDBJ databases">
        <title>Complete genome sequence of Paenibacillus baekrokdamisoli strain KCTC 33723.</title>
        <authorList>
            <person name="Kang S.W."/>
            <person name="Lee K.C."/>
            <person name="Kim K.K."/>
            <person name="Kim J.S."/>
            <person name="Kim D.S."/>
            <person name="Ko S.H."/>
            <person name="Yang S.H."/>
            <person name="Lee J.S."/>
        </authorList>
    </citation>
    <scope>NUCLEOTIDE SEQUENCE [LARGE SCALE GENOMIC DNA]</scope>
    <source>
        <strain evidence="9 10">KCTC 33723</strain>
    </source>
</reference>
<dbReference type="Proteomes" id="UP000275368">
    <property type="component" value="Chromosome"/>
</dbReference>
<dbReference type="InterPro" id="IPR022781">
    <property type="entry name" value="Flagellar_biosynth_FliO"/>
</dbReference>
<dbReference type="PANTHER" id="PTHR38766">
    <property type="entry name" value="FLAGELLAR PROTEIN FLIO"/>
    <property type="match status" value="1"/>
</dbReference>
<dbReference type="GO" id="GO:0009425">
    <property type="term" value="C:bacterial-type flagellum basal body"/>
    <property type="evidence" value="ECO:0007669"/>
    <property type="project" value="UniProtKB-SubCell"/>
</dbReference>
<organism evidence="9 10">
    <name type="scientific">Paenibacillus baekrokdamisoli</name>
    <dbReference type="NCBI Taxonomy" id="1712516"/>
    <lineage>
        <taxon>Bacteria</taxon>
        <taxon>Bacillati</taxon>
        <taxon>Bacillota</taxon>
        <taxon>Bacilli</taxon>
        <taxon>Bacillales</taxon>
        <taxon>Paenibacillaceae</taxon>
        <taxon>Paenibacillus</taxon>
    </lineage>
</organism>
<evidence type="ECO:0000313" key="10">
    <source>
        <dbReference type="Proteomes" id="UP000275368"/>
    </source>
</evidence>
<sequence length="201" mass="22601">MKQRNRFRLAGLAFVGSLLTSNEVHAAAVDEKPDFGPGAGYLIWVIVALMLVIGLIILVIKWLSQRNRGWGTNRALRSLGGIPLGQNKSLQVVELSGRVYIVGVGENITLLDKIDEPEAALAIMDAIEQQNGRTWNKSSLTDFFDRFRNRKSGNEPTNEPWQAATSFQEMLKDKMKLQSDQKQKALDLLKEQNHNDRLLDE</sequence>
<evidence type="ECO:0000256" key="5">
    <source>
        <dbReference type="ARBA" id="ARBA00022989"/>
    </source>
</evidence>
<comment type="similarity">
    <text evidence="8">Belongs to the FliO/MopB family.</text>
</comment>
<keyword evidence="4" id="KW-0812">Transmembrane</keyword>
<evidence type="ECO:0000256" key="3">
    <source>
        <dbReference type="ARBA" id="ARBA00022475"/>
    </source>
</evidence>
<dbReference type="AlphaFoldDB" id="A0A3G9IRE0"/>
<keyword evidence="10" id="KW-1185">Reference proteome</keyword>
<dbReference type="Pfam" id="PF04347">
    <property type="entry name" value="FliO"/>
    <property type="match status" value="1"/>
</dbReference>
<dbReference type="GO" id="GO:0044781">
    <property type="term" value="P:bacterial-type flagellum organization"/>
    <property type="evidence" value="ECO:0007669"/>
    <property type="project" value="InterPro"/>
</dbReference>
<dbReference type="RefSeq" id="WP_125656410.1">
    <property type="nucleotide sequence ID" value="NZ_AP019308.1"/>
</dbReference>
<dbReference type="PANTHER" id="PTHR38766:SF1">
    <property type="entry name" value="FLAGELLAR PROTEIN FLIO"/>
    <property type="match status" value="1"/>
</dbReference>
<evidence type="ECO:0000256" key="2">
    <source>
        <dbReference type="ARBA" id="ARBA00004236"/>
    </source>
</evidence>
<accession>A0A3G9IRE0</accession>
<keyword evidence="3" id="KW-1003">Cell membrane</keyword>
<evidence type="ECO:0000256" key="8">
    <source>
        <dbReference type="ARBA" id="ARBA00037937"/>
    </source>
</evidence>
<evidence type="ECO:0000313" key="9">
    <source>
        <dbReference type="EMBL" id="BBH20862.1"/>
    </source>
</evidence>
<comment type="subcellular location">
    <subcellularLocation>
        <location evidence="1">Bacterial flagellum basal body</location>
    </subcellularLocation>
    <subcellularLocation>
        <location evidence="2">Cell membrane</location>
    </subcellularLocation>
</comment>
<keyword evidence="5" id="KW-1133">Transmembrane helix</keyword>
<evidence type="ECO:0000256" key="7">
    <source>
        <dbReference type="ARBA" id="ARBA00023143"/>
    </source>
</evidence>
<keyword evidence="6" id="KW-0472">Membrane</keyword>
<name>A0A3G9IRE0_9BACL</name>
<evidence type="ECO:0000256" key="4">
    <source>
        <dbReference type="ARBA" id="ARBA00022692"/>
    </source>
</evidence>
<dbReference type="InterPro" id="IPR052205">
    <property type="entry name" value="FliO/MopB"/>
</dbReference>
<dbReference type="KEGG" id="pbk:Back11_22070"/>
<evidence type="ECO:0000256" key="1">
    <source>
        <dbReference type="ARBA" id="ARBA00004117"/>
    </source>
</evidence>
<protein>
    <submittedName>
        <fullName evidence="9">Uncharacterized protein</fullName>
    </submittedName>
</protein>
<gene>
    <name evidence="9" type="ORF">Back11_22070</name>
</gene>
<dbReference type="EMBL" id="AP019308">
    <property type="protein sequence ID" value="BBH20862.1"/>
    <property type="molecule type" value="Genomic_DNA"/>
</dbReference>
<dbReference type="OrthoDB" id="2376965at2"/>
<dbReference type="GO" id="GO:0005886">
    <property type="term" value="C:plasma membrane"/>
    <property type="evidence" value="ECO:0007669"/>
    <property type="project" value="UniProtKB-SubCell"/>
</dbReference>
<evidence type="ECO:0000256" key="6">
    <source>
        <dbReference type="ARBA" id="ARBA00023136"/>
    </source>
</evidence>
<keyword evidence="7" id="KW-0975">Bacterial flagellum</keyword>